<comment type="similarity">
    <text evidence="1">Belongs to the peptidase U62 family.</text>
</comment>
<evidence type="ECO:0000313" key="8">
    <source>
        <dbReference type="EMBL" id="KUK45401.1"/>
    </source>
</evidence>
<organism evidence="8 9">
    <name type="scientific">Methanothrix harundinacea</name>
    <dbReference type="NCBI Taxonomy" id="301375"/>
    <lineage>
        <taxon>Archaea</taxon>
        <taxon>Methanobacteriati</taxon>
        <taxon>Methanobacteriota</taxon>
        <taxon>Stenosarchaea group</taxon>
        <taxon>Methanomicrobia</taxon>
        <taxon>Methanotrichales</taxon>
        <taxon>Methanotrichaceae</taxon>
        <taxon>Methanothrix</taxon>
    </lineage>
</organism>
<dbReference type="InterPro" id="IPR025502">
    <property type="entry name" value="TldD"/>
</dbReference>
<dbReference type="Pfam" id="PF19289">
    <property type="entry name" value="PmbA_TldD_3rd"/>
    <property type="match status" value="1"/>
</dbReference>
<evidence type="ECO:0000259" key="6">
    <source>
        <dbReference type="Pfam" id="PF19289"/>
    </source>
</evidence>
<evidence type="ECO:0000313" key="9">
    <source>
        <dbReference type="Proteomes" id="UP000057043"/>
    </source>
</evidence>
<evidence type="ECO:0000256" key="3">
    <source>
        <dbReference type="ARBA" id="ARBA00022801"/>
    </source>
</evidence>
<accession>A0A124FMP7</accession>
<dbReference type="PIRSF" id="PIRSF004919">
    <property type="entry name" value="TldD"/>
    <property type="match status" value="1"/>
</dbReference>
<evidence type="ECO:0000256" key="4">
    <source>
        <dbReference type="ARBA" id="ARBA00023049"/>
    </source>
</evidence>
<dbReference type="PATRIC" id="fig|301375.7.peg.929"/>
<dbReference type="PANTHER" id="PTHR30624">
    <property type="entry name" value="UNCHARACTERIZED PROTEIN TLDD AND PMBA"/>
    <property type="match status" value="1"/>
</dbReference>
<dbReference type="GO" id="GO:0006508">
    <property type="term" value="P:proteolysis"/>
    <property type="evidence" value="ECO:0007669"/>
    <property type="project" value="UniProtKB-KW"/>
</dbReference>
<gene>
    <name evidence="8" type="ORF">XD72_0179</name>
</gene>
<sequence length="440" mass="46863">MDEFHDLRVLRGKSTRIVLDNGELDEISESFFLGAAIRALFGGSWGFVQTESLDDLPGCLETAKRTALRIGGEETLKLASSLPGKSEKIRVKKDPGDLSLEEKVGLIREVEDAAKVEGVSSTQAVYNEVLVNTHYTSSDGRDLEHETTRVGFYVTAVASRAGLYQAGMESKAGTMGLELFDEVDAVGLARRAGETAVALLDAKAPKGGSYPVVVDQELGGVFVHEAVGHAAEADIVLEGGSILEGKIGDVIGSELVTVKDDPSLPLYGHYPFDDEGSSSGETVIVEDGVLRSYLHSRETAGRLGGTPRNARAQGCARPVVRMSNTYIAPAKDGWKLPEILEEMKDGVYLLGSRGGQVSTAEGVFQFNAKRGYLVEEGEIRSLLRDVSLSGHILEILEKVKAVGDDLKFNSGRCGKSGQLVPVSDGSPHLLIEEATVGGSG</sequence>
<dbReference type="Pfam" id="PF19290">
    <property type="entry name" value="PmbA_TldD_2nd"/>
    <property type="match status" value="1"/>
</dbReference>
<dbReference type="Proteomes" id="UP000057043">
    <property type="component" value="Unassembled WGS sequence"/>
</dbReference>
<dbReference type="InterPro" id="IPR045570">
    <property type="entry name" value="Metalloprtase-TldD/E_cen_dom"/>
</dbReference>
<dbReference type="Pfam" id="PF01523">
    <property type="entry name" value="PmbA_TldD_1st"/>
    <property type="match status" value="1"/>
</dbReference>
<dbReference type="InterPro" id="IPR036059">
    <property type="entry name" value="TldD/PmbA_sf"/>
</dbReference>
<evidence type="ECO:0000256" key="1">
    <source>
        <dbReference type="ARBA" id="ARBA00005836"/>
    </source>
</evidence>
<keyword evidence="4" id="KW-0482">Metalloprotease</keyword>
<name>A0A124FMP7_9EURY</name>
<feature type="domain" description="Metalloprotease TldD/E N-terminal" evidence="5">
    <location>
        <begin position="6"/>
        <end position="66"/>
    </location>
</feature>
<proteinExistence type="inferred from homology"/>
<keyword evidence="2" id="KW-0645">Protease</keyword>
<dbReference type="PANTHER" id="PTHR30624:SF0">
    <property type="entry name" value="METALLOPROTEASE SLR0863"/>
    <property type="match status" value="1"/>
</dbReference>
<dbReference type="InterPro" id="IPR045569">
    <property type="entry name" value="Metalloprtase-TldD/E_C"/>
</dbReference>
<evidence type="ECO:0000259" key="5">
    <source>
        <dbReference type="Pfam" id="PF01523"/>
    </source>
</evidence>
<evidence type="ECO:0000259" key="7">
    <source>
        <dbReference type="Pfam" id="PF19290"/>
    </source>
</evidence>
<dbReference type="InterPro" id="IPR035068">
    <property type="entry name" value="TldD/PmbA_N"/>
</dbReference>
<evidence type="ECO:0000256" key="2">
    <source>
        <dbReference type="ARBA" id="ARBA00022670"/>
    </source>
</evidence>
<comment type="caution">
    <text evidence="8">The sequence shown here is derived from an EMBL/GenBank/DDBJ whole genome shotgun (WGS) entry which is preliminary data.</text>
</comment>
<dbReference type="AlphaFoldDB" id="A0A124FMP7"/>
<dbReference type="GO" id="GO:0005829">
    <property type="term" value="C:cytosol"/>
    <property type="evidence" value="ECO:0007669"/>
    <property type="project" value="TreeGrafter"/>
</dbReference>
<dbReference type="InterPro" id="IPR051463">
    <property type="entry name" value="Peptidase_U62_metallo"/>
</dbReference>
<feature type="domain" description="Metalloprotease TldD/E C-terminal" evidence="6">
    <location>
        <begin position="208"/>
        <end position="438"/>
    </location>
</feature>
<dbReference type="EMBL" id="LGFT01000003">
    <property type="protein sequence ID" value="KUK45401.1"/>
    <property type="molecule type" value="Genomic_DNA"/>
</dbReference>
<dbReference type="Gene3D" id="3.30.2290.10">
    <property type="entry name" value="PmbA/TldD superfamily"/>
    <property type="match status" value="1"/>
</dbReference>
<feature type="domain" description="Metalloprotease TldD/E central" evidence="7">
    <location>
        <begin position="93"/>
        <end position="200"/>
    </location>
</feature>
<reference evidence="8 9" key="1">
    <citation type="journal article" date="2015" name="MBio">
        <title>Genome-Resolved Metagenomic Analysis Reveals Roles for Candidate Phyla and Other Microbial Community Members in Biogeochemical Transformations in Oil Reservoirs.</title>
        <authorList>
            <person name="Hu P."/>
            <person name="Tom L."/>
            <person name="Singh A."/>
            <person name="Thomas B.C."/>
            <person name="Baker B.J."/>
            <person name="Piceno Y.M."/>
            <person name="Andersen G.L."/>
            <person name="Banfield J.F."/>
        </authorList>
    </citation>
    <scope>NUCLEOTIDE SEQUENCE [LARGE SCALE GENOMIC DNA]</scope>
    <source>
        <strain evidence="8">57_489</strain>
    </source>
</reference>
<protein>
    <submittedName>
        <fullName evidence="8">Peptidase U62, modulator of DNA gyrase</fullName>
    </submittedName>
</protein>
<dbReference type="GO" id="GO:0008237">
    <property type="term" value="F:metallopeptidase activity"/>
    <property type="evidence" value="ECO:0007669"/>
    <property type="project" value="UniProtKB-KW"/>
</dbReference>
<keyword evidence="3" id="KW-0378">Hydrolase</keyword>
<dbReference type="InterPro" id="IPR002510">
    <property type="entry name" value="Metalloprtase-TldD/E_N"/>
</dbReference>
<dbReference type="SUPFAM" id="SSF111283">
    <property type="entry name" value="Putative modulator of DNA gyrase, PmbA/TldD"/>
    <property type="match status" value="1"/>
</dbReference>